<evidence type="ECO:0000256" key="9">
    <source>
        <dbReference type="SAM" id="MobiDB-lite"/>
    </source>
</evidence>
<dbReference type="CDD" id="cd10951">
    <property type="entry name" value="CE4_ClCDA_like"/>
    <property type="match status" value="1"/>
</dbReference>
<gene>
    <name evidence="12" type="ORF">BQ2448_6862</name>
</gene>
<dbReference type="PANTHER" id="PTHR46471">
    <property type="entry name" value="CHITIN DEACETYLASE"/>
    <property type="match status" value="1"/>
</dbReference>
<evidence type="ECO:0000256" key="6">
    <source>
        <dbReference type="ARBA" id="ARBA00022801"/>
    </source>
</evidence>
<comment type="cofactor">
    <cofactor evidence="1">
        <name>Co(2+)</name>
        <dbReference type="ChEBI" id="CHEBI:48828"/>
    </cofactor>
</comment>
<evidence type="ECO:0000259" key="11">
    <source>
        <dbReference type="PROSITE" id="PS51677"/>
    </source>
</evidence>
<dbReference type="InterPro" id="IPR011330">
    <property type="entry name" value="Glyco_hydro/deAcase_b/a-brl"/>
</dbReference>
<dbReference type="AlphaFoldDB" id="A0A238FI63"/>
<evidence type="ECO:0000313" key="13">
    <source>
        <dbReference type="Proteomes" id="UP000198372"/>
    </source>
</evidence>
<dbReference type="GO" id="GO:0005886">
    <property type="term" value="C:plasma membrane"/>
    <property type="evidence" value="ECO:0007669"/>
    <property type="project" value="UniProtKB-SubCell"/>
</dbReference>
<dbReference type="Gene3D" id="3.20.20.370">
    <property type="entry name" value="Glycoside hydrolase/deacetylase"/>
    <property type="match status" value="1"/>
</dbReference>
<dbReference type="GO" id="GO:0098552">
    <property type="term" value="C:side of membrane"/>
    <property type="evidence" value="ECO:0007669"/>
    <property type="project" value="UniProtKB-KW"/>
</dbReference>
<feature type="chain" id="PRO_5011991681" evidence="10">
    <location>
        <begin position="21"/>
        <end position="431"/>
    </location>
</feature>
<dbReference type="Pfam" id="PF01522">
    <property type="entry name" value="Polysacc_deac_1"/>
    <property type="match status" value="1"/>
</dbReference>
<dbReference type="STRING" id="269621.A0A238FI63"/>
<feature type="compositionally biased region" description="Basic and acidic residues" evidence="9">
    <location>
        <begin position="317"/>
        <end position="328"/>
    </location>
</feature>
<dbReference type="PROSITE" id="PS51677">
    <property type="entry name" value="NODB"/>
    <property type="match status" value="1"/>
</dbReference>
<proteinExistence type="predicted"/>
<protein>
    <submittedName>
        <fullName evidence="12">BQ2448_6862 protein</fullName>
    </submittedName>
</protein>
<feature type="compositionally biased region" description="Basic residues" evidence="9">
    <location>
        <begin position="357"/>
        <end position="384"/>
    </location>
</feature>
<dbReference type="GO" id="GO:0016810">
    <property type="term" value="F:hydrolase activity, acting on carbon-nitrogen (but not peptide) bonds"/>
    <property type="evidence" value="ECO:0007669"/>
    <property type="project" value="InterPro"/>
</dbReference>
<feature type="domain" description="NodB homology" evidence="11">
    <location>
        <begin position="102"/>
        <end position="285"/>
    </location>
</feature>
<keyword evidence="4" id="KW-0479">Metal-binding</keyword>
<dbReference type="GO" id="GO:0046872">
    <property type="term" value="F:metal ion binding"/>
    <property type="evidence" value="ECO:0007669"/>
    <property type="project" value="UniProtKB-KW"/>
</dbReference>
<dbReference type="EMBL" id="FMSP01000017">
    <property type="protein sequence ID" value="SCV72937.1"/>
    <property type="molecule type" value="Genomic_DNA"/>
</dbReference>
<reference evidence="13" key="1">
    <citation type="submission" date="2016-09" db="EMBL/GenBank/DDBJ databases">
        <authorList>
            <person name="Jeantristanb JTB J.-T."/>
            <person name="Ricardo R."/>
        </authorList>
    </citation>
    <scope>NUCLEOTIDE SEQUENCE [LARGE SCALE GENOMIC DNA]</scope>
</reference>
<feature type="region of interest" description="Disordered" evidence="9">
    <location>
        <begin position="300"/>
        <end position="431"/>
    </location>
</feature>
<evidence type="ECO:0000256" key="7">
    <source>
        <dbReference type="ARBA" id="ARBA00023277"/>
    </source>
</evidence>
<accession>A0A238FI63</accession>
<feature type="compositionally biased region" description="Gly residues" evidence="9">
    <location>
        <begin position="301"/>
        <end position="314"/>
    </location>
</feature>
<evidence type="ECO:0000256" key="5">
    <source>
        <dbReference type="ARBA" id="ARBA00022729"/>
    </source>
</evidence>
<keyword evidence="3" id="KW-0336">GPI-anchor</keyword>
<sequence length="431" mass="47604">MHFHASLFALAVLAGTRVLAIDDAAKLAIIGKLIPPAGNANEGYTTGSPNANGWADDNMASKLTSDGLAARPLSGGDEGGAEELMQSAVKSGELYKNCKDPKSFALTFDDGPYKFGAEIARFLDKHDVKATFFVNGYNYGCIYDYADELIARHKAGHIIASHTWNHADLTKLTPKQIHQELDLVEEALWKILGVKPALFRAPYGSLNAQATQIITSRGYTIVDWSFDSDDSMGKSPAYSIKAYEALSASDDEGPIALNHETHQGTSEEVIPEVVPMLLDKGYRLVTVDECLGVEAYQRIQGGNGKDYGQGGNGIDSGEDKHWRGMEQHRRPKERWPQCQHRGKHHDQKGSDDDCDKKSHKSYRKGHKGYKHHKGRKQHKGHRKPYHEPSYPRKGDRRGHSKAPEPWDGFQGTPGKRDESWTCEGTPAPGSM</sequence>
<evidence type="ECO:0000256" key="1">
    <source>
        <dbReference type="ARBA" id="ARBA00001941"/>
    </source>
</evidence>
<evidence type="ECO:0000256" key="8">
    <source>
        <dbReference type="ARBA" id="ARBA00023288"/>
    </source>
</evidence>
<keyword evidence="6" id="KW-0378">Hydrolase</keyword>
<keyword evidence="3" id="KW-0472">Membrane</keyword>
<keyword evidence="13" id="KW-1185">Reference proteome</keyword>
<evidence type="ECO:0000256" key="4">
    <source>
        <dbReference type="ARBA" id="ARBA00022723"/>
    </source>
</evidence>
<evidence type="ECO:0000256" key="10">
    <source>
        <dbReference type="SAM" id="SignalP"/>
    </source>
</evidence>
<keyword evidence="7" id="KW-0119">Carbohydrate metabolism</keyword>
<dbReference type="OrthoDB" id="2125469at2759"/>
<organism evidence="12 13">
    <name type="scientific">Microbotryum intermedium</name>
    <dbReference type="NCBI Taxonomy" id="269621"/>
    <lineage>
        <taxon>Eukaryota</taxon>
        <taxon>Fungi</taxon>
        <taxon>Dikarya</taxon>
        <taxon>Basidiomycota</taxon>
        <taxon>Pucciniomycotina</taxon>
        <taxon>Microbotryomycetes</taxon>
        <taxon>Microbotryales</taxon>
        <taxon>Microbotryaceae</taxon>
        <taxon>Microbotryum</taxon>
    </lineage>
</organism>
<name>A0A238FI63_9BASI</name>
<comment type="subcellular location">
    <subcellularLocation>
        <location evidence="2">Cell membrane</location>
        <topology evidence="2">Lipid-anchor</topology>
        <topology evidence="2">GPI-anchor</topology>
    </subcellularLocation>
</comment>
<dbReference type="InterPro" id="IPR002509">
    <property type="entry name" value="NODB_dom"/>
</dbReference>
<keyword evidence="3" id="KW-0325">Glycoprotein</keyword>
<feature type="compositionally biased region" description="Basic and acidic residues" evidence="9">
    <location>
        <begin position="347"/>
        <end position="356"/>
    </location>
</feature>
<evidence type="ECO:0000256" key="3">
    <source>
        <dbReference type="ARBA" id="ARBA00022622"/>
    </source>
</evidence>
<dbReference type="PANTHER" id="PTHR46471:SF2">
    <property type="entry name" value="CHITIN DEACETYLASE-RELATED"/>
    <property type="match status" value="1"/>
</dbReference>
<keyword evidence="5 10" id="KW-0732">Signal</keyword>
<evidence type="ECO:0000313" key="12">
    <source>
        <dbReference type="EMBL" id="SCV72937.1"/>
    </source>
</evidence>
<keyword evidence="8" id="KW-0449">Lipoprotein</keyword>
<evidence type="ECO:0000256" key="2">
    <source>
        <dbReference type="ARBA" id="ARBA00004609"/>
    </source>
</evidence>
<dbReference type="Proteomes" id="UP000198372">
    <property type="component" value="Unassembled WGS sequence"/>
</dbReference>
<dbReference type="SUPFAM" id="SSF88713">
    <property type="entry name" value="Glycoside hydrolase/deacetylase"/>
    <property type="match status" value="1"/>
</dbReference>
<dbReference type="GO" id="GO:0005975">
    <property type="term" value="P:carbohydrate metabolic process"/>
    <property type="evidence" value="ECO:0007669"/>
    <property type="project" value="InterPro"/>
</dbReference>
<feature type="signal peptide" evidence="10">
    <location>
        <begin position="1"/>
        <end position="20"/>
    </location>
</feature>